<dbReference type="STRING" id="933852.A0A0C3ANI3"/>
<feature type="region of interest" description="Disordered" evidence="6">
    <location>
        <begin position="1"/>
        <end position="59"/>
    </location>
</feature>
<dbReference type="Pfam" id="PF07522">
    <property type="entry name" value="DRMBL"/>
    <property type="match status" value="1"/>
</dbReference>
<accession>A0A0C3ANI3</accession>
<dbReference type="HOGENOM" id="CLU_005260_4_1_1"/>
<evidence type="ECO:0008006" key="11">
    <source>
        <dbReference type="Google" id="ProtNLM"/>
    </source>
</evidence>
<keyword evidence="5" id="KW-0539">Nucleus</keyword>
<evidence type="ECO:0000259" key="8">
    <source>
        <dbReference type="Pfam" id="PF12706"/>
    </source>
</evidence>
<evidence type="ECO:0000313" key="9">
    <source>
        <dbReference type="EMBL" id="KIM26110.1"/>
    </source>
</evidence>
<reference evidence="10" key="2">
    <citation type="submission" date="2015-01" db="EMBL/GenBank/DDBJ databases">
        <title>Evolutionary Origins and Diversification of the Mycorrhizal Mutualists.</title>
        <authorList>
            <consortium name="DOE Joint Genome Institute"/>
            <consortium name="Mycorrhizal Genomics Consortium"/>
            <person name="Kohler A."/>
            <person name="Kuo A."/>
            <person name="Nagy L.G."/>
            <person name="Floudas D."/>
            <person name="Copeland A."/>
            <person name="Barry K.W."/>
            <person name="Cichocki N."/>
            <person name="Veneault-Fourrey C."/>
            <person name="LaButti K."/>
            <person name="Lindquist E.A."/>
            <person name="Lipzen A."/>
            <person name="Lundell T."/>
            <person name="Morin E."/>
            <person name="Murat C."/>
            <person name="Riley R."/>
            <person name="Ohm R."/>
            <person name="Sun H."/>
            <person name="Tunlid A."/>
            <person name="Henrissat B."/>
            <person name="Grigoriev I.V."/>
            <person name="Hibbett D.S."/>
            <person name="Martin F."/>
        </authorList>
    </citation>
    <scope>NUCLEOTIDE SEQUENCE [LARGE SCALE GENOMIC DNA]</scope>
    <source>
        <strain evidence="10">MAFF 305830</strain>
    </source>
</reference>
<gene>
    <name evidence="9" type="ORF">M408DRAFT_330706</name>
</gene>
<comment type="similarity">
    <text evidence="2">Belongs to the DNA repair metallo-beta-lactamase (DRMBL) family.</text>
</comment>
<feature type="compositionally biased region" description="Basic and acidic residues" evidence="6">
    <location>
        <begin position="154"/>
        <end position="163"/>
    </location>
</feature>
<sequence>MSKKRKAESEQHTTLFDFFGVSKKNVTPKKQKTLPGSSKRKGPGCKTNPLGVDDEGGVQSLIPEGVEVIELLDSDEEPVGSSQNVVESTSVEHVDVPPTQMETVPEEVPPEEERAVTPDARVPLIDCSTFFLGSPTRDGAQEDATGEEEEDADVEARLRRMSPEEWDQGDDEGFSDSAETGTGASEPEDEVDEPAEEALFLMDDEMEVEPSNIQVIELSDDEEIRSKLLKETVCPVCKREFGNLLNTEFSSHVNKCLDERHKTPPTKDASKKDQTLTPLSSLPVPPHPDIDTALDESKSAKSFNAFSFLMSRNKENEAWKEATEAEKSRWGKLKQKGKGRVKKEAENGLKDEEIEEIGDDEEMGDVKMASWPVKGLEKNGAEGARRAAPFYKVMQGMPIAVDAFRYGKIPGVTAYLLTHAHSDHYTNLSASWKHGPIYCSQTTANLIIHMLSVDAKWVHPLPMDTEIVLPDTGGVKVTLIEANHCPGSCLFFFEGKQTVNAGDSTYHSAFVGTARIFRYLHCGDFRACPQHVEHPSVKGKRMDLIYLDTTYLDPKYCFPPQRMVIDACAELACRIVKNGGDTDLMGQSPGDMKNSVKDWLGTSSDSPEKKAMETKGPAGSDSVLVVFGTYTIGKERIVKAAARALNTLVWCEPRKRGFFECQASLDPELQTLIGDDPLKCGIHVRPLQDITSDRLLEYLELWKGRWSKVVGMRPTGWTYTPPSGADTANLQNIVQRDQSRIYNWSYLRPMRNSTPTVMLYGVPYSEHSSFFELTCFALSIQYVRMIATVNVGSAKSRAKMNLWFEKWETERKRREKNAADGRKDAVIVARHQEYW</sequence>
<dbReference type="GO" id="GO:0035312">
    <property type="term" value="F:5'-3' DNA exonuclease activity"/>
    <property type="evidence" value="ECO:0007669"/>
    <property type="project" value="TreeGrafter"/>
</dbReference>
<feature type="domain" description="Metallo-beta-lactamase" evidence="8">
    <location>
        <begin position="407"/>
        <end position="570"/>
    </location>
</feature>
<dbReference type="InterPro" id="IPR036866">
    <property type="entry name" value="RibonucZ/Hydroxyglut_hydro"/>
</dbReference>
<feature type="domain" description="DNA repair metallo-beta-lactamase" evidence="7">
    <location>
        <begin position="668"/>
        <end position="792"/>
    </location>
</feature>
<evidence type="ECO:0000313" key="10">
    <source>
        <dbReference type="Proteomes" id="UP000054097"/>
    </source>
</evidence>
<evidence type="ECO:0000256" key="6">
    <source>
        <dbReference type="SAM" id="MobiDB-lite"/>
    </source>
</evidence>
<evidence type="ECO:0000256" key="1">
    <source>
        <dbReference type="ARBA" id="ARBA00004123"/>
    </source>
</evidence>
<dbReference type="AlphaFoldDB" id="A0A0C3ANI3"/>
<feature type="compositionally biased region" description="Acidic residues" evidence="6">
    <location>
        <begin position="164"/>
        <end position="174"/>
    </location>
</feature>
<dbReference type="Proteomes" id="UP000054097">
    <property type="component" value="Unassembled WGS sequence"/>
</dbReference>
<dbReference type="Gene3D" id="3.60.15.10">
    <property type="entry name" value="Ribonuclease Z/Hydroxyacylglutathione hydrolase-like"/>
    <property type="match status" value="1"/>
</dbReference>
<dbReference type="OrthoDB" id="262529at2759"/>
<comment type="subcellular location">
    <subcellularLocation>
        <location evidence="1">Nucleus</location>
    </subcellularLocation>
</comment>
<dbReference type="GO" id="GO:0005634">
    <property type="term" value="C:nucleus"/>
    <property type="evidence" value="ECO:0007669"/>
    <property type="project" value="UniProtKB-SubCell"/>
</dbReference>
<evidence type="ECO:0000256" key="4">
    <source>
        <dbReference type="ARBA" id="ARBA00023204"/>
    </source>
</evidence>
<dbReference type="Pfam" id="PF12706">
    <property type="entry name" value="Lactamase_B_2"/>
    <property type="match status" value="1"/>
</dbReference>
<dbReference type="EMBL" id="KN824308">
    <property type="protein sequence ID" value="KIM26110.1"/>
    <property type="molecule type" value="Genomic_DNA"/>
</dbReference>
<keyword evidence="10" id="KW-1185">Reference proteome</keyword>
<keyword evidence="4" id="KW-0234">DNA repair</keyword>
<dbReference type="InterPro" id="IPR001279">
    <property type="entry name" value="Metallo-B-lactamas"/>
</dbReference>
<feature type="compositionally biased region" description="Basic residues" evidence="6">
    <location>
        <begin position="26"/>
        <end position="43"/>
    </location>
</feature>
<dbReference type="CDD" id="cd16273">
    <property type="entry name" value="SNM1A-1C-like_MBL-fold"/>
    <property type="match status" value="1"/>
</dbReference>
<dbReference type="SUPFAM" id="SSF56281">
    <property type="entry name" value="Metallo-hydrolase/oxidoreductase"/>
    <property type="match status" value="1"/>
</dbReference>
<evidence type="ECO:0000256" key="3">
    <source>
        <dbReference type="ARBA" id="ARBA00022763"/>
    </source>
</evidence>
<feature type="compositionally biased region" description="Polar residues" evidence="6">
    <location>
        <begin position="80"/>
        <end position="89"/>
    </location>
</feature>
<dbReference type="GO" id="GO:0006303">
    <property type="term" value="P:double-strand break repair via nonhomologous end joining"/>
    <property type="evidence" value="ECO:0007669"/>
    <property type="project" value="TreeGrafter"/>
</dbReference>
<dbReference type="InterPro" id="IPR011084">
    <property type="entry name" value="DRMBL"/>
</dbReference>
<dbReference type="Gene3D" id="3.40.50.12650">
    <property type="match status" value="1"/>
</dbReference>
<feature type="compositionally biased region" description="Acidic residues" evidence="6">
    <location>
        <begin position="186"/>
        <end position="195"/>
    </location>
</feature>
<evidence type="ECO:0000256" key="2">
    <source>
        <dbReference type="ARBA" id="ARBA00010304"/>
    </source>
</evidence>
<feature type="region of interest" description="Disordered" evidence="6">
    <location>
        <begin position="260"/>
        <end position="294"/>
    </location>
</feature>
<dbReference type="PANTHER" id="PTHR23240:SF6">
    <property type="entry name" value="DNA CROSS-LINK REPAIR 1A PROTEIN"/>
    <property type="match status" value="1"/>
</dbReference>
<organism evidence="9 10">
    <name type="scientific">Serendipita vermifera MAFF 305830</name>
    <dbReference type="NCBI Taxonomy" id="933852"/>
    <lineage>
        <taxon>Eukaryota</taxon>
        <taxon>Fungi</taxon>
        <taxon>Dikarya</taxon>
        <taxon>Basidiomycota</taxon>
        <taxon>Agaricomycotina</taxon>
        <taxon>Agaricomycetes</taxon>
        <taxon>Sebacinales</taxon>
        <taxon>Serendipitaceae</taxon>
        <taxon>Serendipita</taxon>
    </lineage>
</organism>
<feature type="region of interest" description="Disordered" evidence="6">
    <location>
        <begin position="75"/>
        <end position="195"/>
    </location>
</feature>
<feature type="compositionally biased region" description="Acidic residues" evidence="6">
    <location>
        <begin position="144"/>
        <end position="153"/>
    </location>
</feature>
<name>A0A0C3ANI3_SERVB</name>
<dbReference type="GO" id="GO:0036297">
    <property type="term" value="P:interstrand cross-link repair"/>
    <property type="evidence" value="ECO:0007669"/>
    <property type="project" value="TreeGrafter"/>
</dbReference>
<protein>
    <recommendedName>
        <fullName evidence="11">DNA repair metallo-beta-lactamase domain-containing protein</fullName>
    </recommendedName>
</protein>
<keyword evidence="3" id="KW-0227">DNA damage</keyword>
<evidence type="ECO:0000259" key="7">
    <source>
        <dbReference type="Pfam" id="PF07522"/>
    </source>
</evidence>
<proteinExistence type="inferred from homology"/>
<reference evidence="9 10" key="1">
    <citation type="submission" date="2014-04" db="EMBL/GenBank/DDBJ databases">
        <authorList>
            <consortium name="DOE Joint Genome Institute"/>
            <person name="Kuo A."/>
            <person name="Zuccaro A."/>
            <person name="Kohler A."/>
            <person name="Nagy L.G."/>
            <person name="Floudas D."/>
            <person name="Copeland A."/>
            <person name="Barry K.W."/>
            <person name="Cichocki N."/>
            <person name="Veneault-Fourrey C."/>
            <person name="LaButti K."/>
            <person name="Lindquist E.A."/>
            <person name="Lipzen A."/>
            <person name="Lundell T."/>
            <person name="Morin E."/>
            <person name="Murat C."/>
            <person name="Sun H."/>
            <person name="Tunlid A."/>
            <person name="Henrissat B."/>
            <person name="Grigoriev I.V."/>
            <person name="Hibbett D.S."/>
            <person name="Martin F."/>
            <person name="Nordberg H.P."/>
            <person name="Cantor M.N."/>
            <person name="Hua S.X."/>
        </authorList>
    </citation>
    <scope>NUCLEOTIDE SEQUENCE [LARGE SCALE GENOMIC DNA]</scope>
    <source>
        <strain evidence="9 10">MAFF 305830</strain>
    </source>
</reference>
<evidence type="ECO:0000256" key="5">
    <source>
        <dbReference type="ARBA" id="ARBA00023242"/>
    </source>
</evidence>
<dbReference type="PANTHER" id="PTHR23240">
    <property type="entry name" value="DNA CROSS-LINK REPAIR PROTEIN PSO2/SNM1-RELATED"/>
    <property type="match status" value="1"/>
</dbReference>
<dbReference type="GO" id="GO:0003684">
    <property type="term" value="F:damaged DNA binding"/>
    <property type="evidence" value="ECO:0007669"/>
    <property type="project" value="TreeGrafter"/>
</dbReference>